<accession>A0A1C2DD47</accession>
<dbReference type="STRING" id="1566387.QV13_24105"/>
<dbReference type="AlphaFoldDB" id="A0A1C2DD47"/>
<dbReference type="Proteomes" id="UP000094412">
    <property type="component" value="Unassembled WGS sequence"/>
</dbReference>
<keyword evidence="2" id="KW-1185">Reference proteome</keyword>
<name>A0A1C2DD47_9HYPH</name>
<gene>
    <name evidence="1" type="ORF">QV13_24105</name>
</gene>
<sequence>MEHLLIGPYARQVTASKLKFWFVFIGEAGFQSRQEVTVDAVTRRAAARSRPYFDVPQTYSSNFERYKIPADIYAYPSLDFPRFKGDRLVDAAISLLTGEDIADATRVRMVGVLPDTPRYKEAP</sequence>
<protein>
    <submittedName>
        <fullName evidence="1">Uncharacterized protein</fullName>
    </submittedName>
</protein>
<proteinExistence type="predicted"/>
<evidence type="ECO:0000313" key="2">
    <source>
        <dbReference type="Proteomes" id="UP000094412"/>
    </source>
</evidence>
<dbReference type="EMBL" id="MDEO01000036">
    <property type="protein sequence ID" value="OCX12684.1"/>
    <property type="molecule type" value="Genomic_DNA"/>
</dbReference>
<organism evidence="1 2">
    <name type="scientific">Mesorhizobium hungaricum</name>
    <dbReference type="NCBI Taxonomy" id="1566387"/>
    <lineage>
        <taxon>Bacteria</taxon>
        <taxon>Pseudomonadati</taxon>
        <taxon>Pseudomonadota</taxon>
        <taxon>Alphaproteobacteria</taxon>
        <taxon>Hyphomicrobiales</taxon>
        <taxon>Phyllobacteriaceae</taxon>
        <taxon>Mesorhizobium</taxon>
    </lineage>
</organism>
<evidence type="ECO:0000313" key="1">
    <source>
        <dbReference type="EMBL" id="OCX12684.1"/>
    </source>
</evidence>
<comment type="caution">
    <text evidence="1">The sequence shown here is derived from an EMBL/GenBank/DDBJ whole genome shotgun (WGS) entry which is preliminary data.</text>
</comment>
<reference evidence="1 2" key="1">
    <citation type="submission" date="2016-08" db="EMBL/GenBank/DDBJ databases">
        <title>Whole genome sequence of Mesorhizobium sp. strain UASWS1009 isolated from industrial sewage.</title>
        <authorList>
            <person name="Crovadore J."/>
            <person name="Calmin G."/>
            <person name="Chablais R."/>
            <person name="Cochard B."/>
            <person name="Lefort F."/>
        </authorList>
    </citation>
    <scope>NUCLEOTIDE SEQUENCE [LARGE SCALE GENOMIC DNA]</scope>
    <source>
        <strain evidence="1 2">UASWS1009</strain>
    </source>
</reference>